<reference evidence="1" key="1">
    <citation type="submission" date="2020-11" db="EMBL/GenBank/DDBJ databases">
        <authorList>
            <person name="Tran Van P."/>
        </authorList>
    </citation>
    <scope>NUCLEOTIDE SEQUENCE</scope>
</reference>
<dbReference type="OrthoDB" id="8185598at2759"/>
<dbReference type="AlphaFoldDB" id="A0A7R8WE36"/>
<name>A0A7R8WE36_9CRUS</name>
<proteinExistence type="predicted"/>
<dbReference type="PANTHER" id="PTHR11008:SF41">
    <property type="entry name" value="RE70318P"/>
    <property type="match status" value="1"/>
</dbReference>
<dbReference type="Pfam" id="PF06585">
    <property type="entry name" value="JHBP"/>
    <property type="match status" value="1"/>
</dbReference>
<accession>A0A7R8WE36</accession>
<organism evidence="1">
    <name type="scientific">Cyprideis torosa</name>
    <dbReference type="NCBI Taxonomy" id="163714"/>
    <lineage>
        <taxon>Eukaryota</taxon>
        <taxon>Metazoa</taxon>
        <taxon>Ecdysozoa</taxon>
        <taxon>Arthropoda</taxon>
        <taxon>Crustacea</taxon>
        <taxon>Oligostraca</taxon>
        <taxon>Ostracoda</taxon>
        <taxon>Podocopa</taxon>
        <taxon>Podocopida</taxon>
        <taxon>Cytherocopina</taxon>
        <taxon>Cytheroidea</taxon>
        <taxon>Cytherideidae</taxon>
        <taxon>Cyprideis</taxon>
    </lineage>
</organism>
<gene>
    <name evidence="1" type="ORF">CTOB1V02_LOCUS5351</name>
</gene>
<dbReference type="SMART" id="SM00700">
    <property type="entry name" value="JHBP"/>
    <property type="match status" value="1"/>
</dbReference>
<dbReference type="EMBL" id="OB661143">
    <property type="protein sequence ID" value="CAD7227444.1"/>
    <property type="molecule type" value="Genomic_DNA"/>
</dbReference>
<dbReference type="Gene3D" id="3.15.10.30">
    <property type="entry name" value="Haemolymph juvenile hormone binding protein"/>
    <property type="match status" value="1"/>
</dbReference>
<evidence type="ECO:0000313" key="1">
    <source>
        <dbReference type="EMBL" id="CAD7227444.1"/>
    </source>
</evidence>
<protein>
    <submittedName>
        <fullName evidence="1">Uncharacterized protein</fullName>
    </submittedName>
</protein>
<dbReference type="InterPro" id="IPR038606">
    <property type="entry name" value="To_sf"/>
</dbReference>
<sequence length="261" mass="28993">MHCLVLFSCVLSLVFVSVLSSPRGRAAQYTAELVSCYRVKQIDLATCLKTFLVSQRETLRNGIRELDIPPLEPAKFPHVNLVDNGGWEGNFTNILVSGITTGFTYDSFNLSTDLVKGYLSLTIEFPSLFIEGNYGMTTYFLQQIIPMIPKSLAPKSIGVFSTNLHRVTALGSGTIRPRYDILEVKNLDIDFDYHDDSSIELVATAGSQVLTTILNAVLNDDETGRAIIDELKPELRAHLSQLVEGMLNNALKNIPLHEFRP</sequence>
<dbReference type="PANTHER" id="PTHR11008">
    <property type="entry name" value="PROTEIN TAKEOUT-LIKE PROTEIN"/>
    <property type="match status" value="1"/>
</dbReference>
<dbReference type="InterPro" id="IPR010562">
    <property type="entry name" value="Haemolymph_juvenile_hormone-bd"/>
</dbReference>